<evidence type="ECO:0000256" key="1">
    <source>
        <dbReference type="SAM" id="Phobius"/>
    </source>
</evidence>
<proteinExistence type="predicted"/>
<feature type="transmembrane region" description="Helical" evidence="1">
    <location>
        <begin position="12"/>
        <end position="34"/>
    </location>
</feature>
<evidence type="ECO:0000313" key="3">
    <source>
        <dbReference type="EMBL" id="WTU77687.1"/>
    </source>
</evidence>
<dbReference type="Pfam" id="PF09851">
    <property type="entry name" value="SHOCT"/>
    <property type="match status" value="1"/>
</dbReference>
<dbReference type="InterPro" id="IPR018649">
    <property type="entry name" value="SHOCT"/>
</dbReference>
<protein>
    <submittedName>
        <fullName evidence="3">SHOCT domain-containing protein</fullName>
    </submittedName>
</protein>
<name>A0AAU2K103_9ACTN</name>
<organism evidence="3">
    <name type="scientific">Streptomyces sp. NBC_00049</name>
    <dbReference type="NCBI Taxonomy" id="2903617"/>
    <lineage>
        <taxon>Bacteria</taxon>
        <taxon>Bacillati</taxon>
        <taxon>Actinomycetota</taxon>
        <taxon>Actinomycetes</taxon>
        <taxon>Kitasatosporales</taxon>
        <taxon>Streptomycetaceae</taxon>
        <taxon>Streptomyces</taxon>
    </lineage>
</organism>
<gene>
    <name evidence="3" type="ORF">OG327_32620</name>
</gene>
<dbReference type="AlphaFoldDB" id="A0AAU2K103"/>
<feature type="domain" description="SHOCT" evidence="2">
    <location>
        <begin position="53"/>
        <end position="78"/>
    </location>
</feature>
<sequence>MFWYDHGMGGWGWAAVSLSILLVALAVAAVVLLLRSVDRFPSGPSQPPAAPSAEQTLAERFARGEIDEEEYERRLTALRAHGPGQGRPGPGDS</sequence>
<dbReference type="EMBL" id="CP108264">
    <property type="protein sequence ID" value="WTU77687.1"/>
    <property type="molecule type" value="Genomic_DNA"/>
</dbReference>
<keyword evidence="1" id="KW-0812">Transmembrane</keyword>
<accession>A0AAU2K103</accession>
<reference evidence="3" key="1">
    <citation type="submission" date="2022-10" db="EMBL/GenBank/DDBJ databases">
        <title>The complete genomes of actinobacterial strains from the NBC collection.</title>
        <authorList>
            <person name="Joergensen T.S."/>
            <person name="Alvarez Arevalo M."/>
            <person name="Sterndorff E.B."/>
            <person name="Faurdal D."/>
            <person name="Vuksanovic O."/>
            <person name="Mourched A.-S."/>
            <person name="Charusanti P."/>
            <person name="Shaw S."/>
            <person name="Blin K."/>
            <person name="Weber T."/>
        </authorList>
    </citation>
    <scope>NUCLEOTIDE SEQUENCE</scope>
    <source>
        <strain evidence="3">NBC_00049</strain>
    </source>
</reference>
<keyword evidence="1" id="KW-1133">Transmembrane helix</keyword>
<evidence type="ECO:0000259" key="2">
    <source>
        <dbReference type="Pfam" id="PF09851"/>
    </source>
</evidence>
<keyword evidence="1" id="KW-0472">Membrane</keyword>